<name>A0A2T3ZVX7_TRIHA</name>
<dbReference type="AlphaFoldDB" id="A0A2T3ZVX7"/>
<keyword evidence="2" id="KW-1185">Reference proteome</keyword>
<dbReference type="STRING" id="983964.A0A2T3ZVX7"/>
<evidence type="ECO:0000313" key="1">
    <source>
        <dbReference type="EMBL" id="PTB48964.1"/>
    </source>
</evidence>
<gene>
    <name evidence="1" type="ORF">M431DRAFT_487134</name>
</gene>
<proteinExistence type="predicted"/>
<dbReference type="EMBL" id="KZ679695">
    <property type="protein sequence ID" value="PTB48964.1"/>
    <property type="molecule type" value="Genomic_DNA"/>
</dbReference>
<accession>A0A2T3ZVX7</accession>
<dbReference type="Proteomes" id="UP000241690">
    <property type="component" value="Unassembled WGS sequence"/>
</dbReference>
<reference evidence="1 2" key="1">
    <citation type="submission" date="2016-07" db="EMBL/GenBank/DDBJ databases">
        <title>Multiple horizontal gene transfer events from other fungi enriched the ability of initially mycotrophic Trichoderma (Ascomycota) to feed on dead plant biomass.</title>
        <authorList>
            <consortium name="DOE Joint Genome Institute"/>
            <person name="Aerts A."/>
            <person name="Atanasova L."/>
            <person name="Chenthamara K."/>
            <person name="Zhang J."/>
            <person name="Grujic M."/>
            <person name="Henrissat B."/>
            <person name="Kuo A."/>
            <person name="Salamov A."/>
            <person name="Lipzen A."/>
            <person name="Labutti K."/>
            <person name="Barry K."/>
            <person name="Miao Y."/>
            <person name="Rahimi M.J."/>
            <person name="Shen Q."/>
            <person name="Grigoriev I.V."/>
            <person name="Kubicek C.P."/>
            <person name="Druzhinina I.S."/>
        </authorList>
    </citation>
    <scope>NUCLEOTIDE SEQUENCE [LARGE SCALE GENOMIC DNA]</scope>
    <source>
        <strain evidence="1 2">CBS 226.95</strain>
    </source>
</reference>
<organism evidence="1 2">
    <name type="scientific">Trichoderma harzianum CBS 226.95</name>
    <dbReference type="NCBI Taxonomy" id="983964"/>
    <lineage>
        <taxon>Eukaryota</taxon>
        <taxon>Fungi</taxon>
        <taxon>Dikarya</taxon>
        <taxon>Ascomycota</taxon>
        <taxon>Pezizomycotina</taxon>
        <taxon>Sordariomycetes</taxon>
        <taxon>Hypocreomycetidae</taxon>
        <taxon>Hypocreales</taxon>
        <taxon>Hypocreaceae</taxon>
        <taxon>Trichoderma</taxon>
    </lineage>
</organism>
<sequence length="104" mass="11300">MGGGYIDHIHHVEPFLGASLASKADLLRLRAATAADRGDDGDMEDFRWLVEALARKGEMLPQLNQKEADDIINTGKCMDPLDQLVLVAVMGINNQKAALMLLGI</sequence>
<protein>
    <submittedName>
        <fullName evidence="1">Uncharacterized protein</fullName>
    </submittedName>
</protein>
<dbReference type="RefSeq" id="XP_024768641.1">
    <property type="nucleotide sequence ID" value="XM_024916454.1"/>
</dbReference>
<evidence type="ECO:0000313" key="2">
    <source>
        <dbReference type="Proteomes" id="UP000241690"/>
    </source>
</evidence>
<dbReference type="GeneID" id="36625023"/>